<dbReference type="Pfam" id="PF02673">
    <property type="entry name" value="BacA"/>
    <property type="match status" value="1"/>
</dbReference>
<feature type="transmembrane region" description="Helical" evidence="14">
    <location>
        <begin position="244"/>
        <end position="261"/>
    </location>
</feature>
<evidence type="ECO:0000313" key="15">
    <source>
        <dbReference type="EMBL" id="RRG24688.1"/>
    </source>
</evidence>
<dbReference type="GO" id="GO:0071555">
    <property type="term" value="P:cell wall organization"/>
    <property type="evidence" value="ECO:0007669"/>
    <property type="project" value="UniProtKB-KW"/>
</dbReference>
<comment type="miscellaneous">
    <text evidence="14">Bacitracin is thought to be involved in the inhibition of peptidoglycan synthesis by sequestering undecaprenyl diphosphate, thereby reducing the pool of lipid carrier available.</text>
</comment>
<evidence type="ECO:0000256" key="5">
    <source>
        <dbReference type="ARBA" id="ARBA00022475"/>
    </source>
</evidence>
<evidence type="ECO:0000256" key="13">
    <source>
        <dbReference type="ARBA" id="ARBA00047594"/>
    </source>
</evidence>
<dbReference type="Proteomes" id="UP000285794">
    <property type="component" value="Unassembled WGS sequence"/>
</dbReference>
<proteinExistence type="inferred from homology"/>
<evidence type="ECO:0000256" key="7">
    <source>
        <dbReference type="ARBA" id="ARBA00022801"/>
    </source>
</evidence>
<dbReference type="RefSeq" id="WP_125029094.1">
    <property type="nucleotide sequence ID" value="NZ_JAPXVP010000001.1"/>
</dbReference>
<evidence type="ECO:0000256" key="4">
    <source>
        <dbReference type="ARBA" id="ARBA00021581"/>
    </source>
</evidence>
<evidence type="ECO:0000256" key="1">
    <source>
        <dbReference type="ARBA" id="ARBA00004651"/>
    </source>
</evidence>
<keyword evidence="8 14" id="KW-1133">Transmembrane helix</keyword>
<evidence type="ECO:0000313" key="16">
    <source>
        <dbReference type="Proteomes" id="UP000285794"/>
    </source>
</evidence>
<keyword evidence="14" id="KW-0133">Cell shape</keyword>
<gene>
    <name evidence="14" type="primary">uppP</name>
    <name evidence="15" type="ORF">DWB61_01340</name>
</gene>
<reference evidence="15 16" key="1">
    <citation type="submission" date="2018-07" db="EMBL/GenBank/DDBJ databases">
        <title>Draft genome sequence of Ancylomarina sp. M1P.</title>
        <authorList>
            <person name="Yadav S."/>
            <person name="Villanueva L."/>
            <person name="Damste J.S.S."/>
        </authorList>
    </citation>
    <scope>NUCLEOTIDE SEQUENCE [LARGE SCALE GENOMIC DNA]</scope>
    <source>
        <strain evidence="15 16">M1P</strain>
    </source>
</reference>
<feature type="transmembrane region" description="Helical" evidence="14">
    <location>
        <begin position="42"/>
        <end position="61"/>
    </location>
</feature>
<evidence type="ECO:0000256" key="2">
    <source>
        <dbReference type="ARBA" id="ARBA00010621"/>
    </source>
</evidence>
<dbReference type="OrthoDB" id="9808289at2"/>
<dbReference type="HAMAP" id="MF_01006">
    <property type="entry name" value="Undec_diphosphatase"/>
    <property type="match status" value="1"/>
</dbReference>
<comment type="catalytic activity">
    <reaction evidence="13 14">
        <text>di-trans,octa-cis-undecaprenyl diphosphate + H2O = di-trans,octa-cis-undecaprenyl phosphate + phosphate + H(+)</text>
        <dbReference type="Rhea" id="RHEA:28094"/>
        <dbReference type="ChEBI" id="CHEBI:15377"/>
        <dbReference type="ChEBI" id="CHEBI:15378"/>
        <dbReference type="ChEBI" id="CHEBI:43474"/>
        <dbReference type="ChEBI" id="CHEBI:58405"/>
        <dbReference type="ChEBI" id="CHEBI:60392"/>
        <dbReference type="EC" id="3.6.1.27"/>
    </reaction>
</comment>
<dbReference type="EMBL" id="QQWG01000001">
    <property type="protein sequence ID" value="RRG24688.1"/>
    <property type="molecule type" value="Genomic_DNA"/>
</dbReference>
<evidence type="ECO:0000256" key="8">
    <source>
        <dbReference type="ARBA" id="ARBA00022989"/>
    </source>
</evidence>
<protein>
    <recommendedName>
        <fullName evidence="4 14">Undecaprenyl-diphosphatase</fullName>
        <ecNumber evidence="3 14">3.6.1.27</ecNumber>
    </recommendedName>
    <alternativeName>
        <fullName evidence="12 14">Bacitracin resistance protein</fullName>
    </alternativeName>
    <alternativeName>
        <fullName evidence="11 14">Undecaprenyl pyrophosphate phosphatase</fullName>
    </alternativeName>
</protein>
<dbReference type="GO" id="GO:0005886">
    <property type="term" value="C:plasma membrane"/>
    <property type="evidence" value="ECO:0007669"/>
    <property type="project" value="UniProtKB-SubCell"/>
</dbReference>
<keyword evidence="6 14" id="KW-0812">Transmembrane</keyword>
<feature type="transmembrane region" description="Helical" evidence="14">
    <location>
        <begin position="184"/>
        <end position="202"/>
    </location>
</feature>
<feature type="transmembrane region" description="Helical" evidence="14">
    <location>
        <begin position="113"/>
        <end position="134"/>
    </location>
</feature>
<keyword evidence="14" id="KW-0573">Peptidoglycan synthesis</keyword>
<keyword evidence="5 14" id="KW-1003">Cell membrane</keyword>
<evidence type="ECO:0000256" key="6">
    <source>
        <dbReference type="ARBA" id="ARBA00022692"/>
    </source>
</evidence>
<evidence type="ECO:0000256" key="14">
    <source>
        <dbReference type="HAMAP-Rule" id="MF_01006"/>
    </source>
</evidence>
<keyword evidence="10 14" id="KW-0046">Antibiotic resistance</keyword>
<keyword evidence="7 14" id="KW-0378">Hydrolase</keyword>
<organism evidence="15 16">
    <name type="scientific">Ancylomarina euxinus</name>
    <dbReference type="NCBI Taxonomy" id="2283627"/>
    <lineage>
        <taxon>Bacteria</taxon>
        <taxon>Pseudomonadati</taxon>
        <taxon>Bacteroidota</taxon>
        <taxon>Bacteroidia</taxon>
        <taxon>Marinilabiliales</taxon>
        <taxon>Marinifilaceae</taxon>
        <taxon>Ancylomarina</taxon>
    </lineage>
</organism>
<dbReference type="GO" id="GO:0046677">
    <property type="term" value="P:response to antibiotic"/>
    <property type="evidence" value="ECO:0007669"/>
    <property type="project" value="UniProtKB-UniRule"/>
</dbReference>
<comment type="function">
    <text evidence="14">Catalyzes the dephosphorylation of undecaprenyl diphosphate (UPP). Confers resistance to bacitracin.</text>
</comment>
<dbReference type="GO" id="GO:0008360">
    <property type="term" value="P:regulation of cell shape"/>
    <property type="evidence" value="ECO:0007669"/>
    <property type="project" value="UniProtKB-KW"/>
</dbReference>
<accession>A0A425Y8B5</accession>
<dbReference type="PANTHER" id="PTHR30622:SF2">
    <property type="entry name" value="UNDECAPRENYL-DIPHOSPHATASE"/>
    <property type="match status" value="1"/>
</dbReference>
<dbReference type="EC" id="3.6.1.27" evidence="3 14"/>
<feature type="transmembrane region" description="Helical" evidence="14">
    <location>
        <begin position="82"/>
        <end position="101"/>
    </location>
</feature>
<keyword evidence="14" id="KW-0961">Cell wall biogenesis/degradation</keyword>
<evidence type="ECO:0000256" key="9">
    <source>
        <dbReference type="ARBA" id="ARBA00023136"/>
    </source>
</evidence>
<dbReference type="AlphaFoldDB" id="A0A425Y8B5"/>
<evidence type="ECO:0000256" key="10">
    <source>
        <dbReference type="ARBA" id="ARBA00023251"/>
    </source>
</evidence>
<dbReference type="PANTHER" id="PTHR30622">
    <property type="entry name" value="UNDECAPRENYL-DIPHOSPHATASE"/>
    <property type="match status" value="1"/>
</dbReference>
<comment type="subcellular location">
    <subcellularLocation>
        <location evidence="1 14">Cell membrane</location>
        <topology evidence="1 14">Multi-pass membrane protein</topology>
    </subcellularLocation>
</comment>
<comment type="caution">
    <text evidence="15">The sequence shown here is derived from an EMBL/GenBank/DDBJ whole genome shotgun (WGS) entry which is preliminary data.</text>
</comment>
<evidence type="ECO:0000256" key="12">
    <source>
        <dbReference type="ARBA" id="ARBA00032932"/>
    </source>
</evidence>
<name>A0A425Y8B5_9BACT</name>
<comment type="similarity">
    <text evidence="2 14">Belongs to the UppP family.</text>
</comment>
<dbReference type="GO" id="GO:0050380">
    <property type="term" value="F:undecaprenyl-diphosphatase activity"/>
    <property type="evidence" value="ECO:0007669"/>
    <property type="project" value="UniProtKB-UniRule"/>
</dbReference>
<feature type="transmembrane region" description="Helical" evidence="14">
    <location>
        <begin position="214"/>
        <end position="232"/>
    </location>
</feature>
<dbReference type="GO" id="GO:0009252">
    <property type="term" value="P:peptidoglycan biosynthetic process"/>
    <property type="evidence" value="ECO:0007669"/>
    <property type="project" value="UniProtKB-KW"/>
</dbReference>
<evidence type="ECO:0000256" key="3">
    <source>
        <dbReference type="ARBA" id="ARBA00012374"/>
    </source>
</evidence>
<keyword evidence="9 14" id="KW-0472">Membrane</keyword>
<evidence type="ECO:0000256" key="11">
    <source>
        <dbReference type="ARBA" id="ARBA00032707"/>
    </source>
</evidence>
<keyword evidence="16" id="KW-1185">Reference proteome</keyword>
<dbReference type="InterPro" id="IPR003824">
    <property type="entry name" value="UppP"/>
</dbReference>
<sequence>MDWIEALILGLVQGLTEFLPVSSSGHLEIGKALLGVNAEDNLRFTVVVHGATVLSTLIVFRKDILALIQGLFEFKWNDSTQYVTKIAFSMLPIAVVGLFFKDQVEEIFNTDKILLLVGFMLLLTASLLAFTFYAKQKEKEISFRDALIIGVAQTCAVLPGISRSGSTIATGLLLGNKKSEVAKFSFLMVLVPIIGENILSIFKTDISQAGSIDTSVLIVGFIAAFVSGLLACSWMIKIVKKGKLIYFAIYCLIIGLIAIFAS</sequence>